<reference evidence="4" key="1">
    <citation type="submission" date="2020-10" db="EMBL/GenBank/DDBJ databases">
        <authorList>
            <person name="Han B."/>
            <person name="Lu T."/>
            <person name="Zhao Q."/>
            <person name="Huang X."/>
            <person name="Zhao Y."/>
        </authorList>
    </citation>
    <scope>NUCLEOTIDE SEQUENCE</scope>
</reference>
<feature type="compositionally biased region" description="Basic and acidic residues" evidence="1">
    <location>
        <begin position="180"/>
        <end position="193"/>
    </location>
</feature>
<dbReference type="OrthoDB" id="668711at2759"/>
<name>A0A811SDU3_9POAL</name>
<feature type="domain" description="DUF4216" evidence="2">
    <location>
        <begin position="449"/>
        <end position="523"/>
    </location>
</feature>
<evidence type="ECO:0000256" key="1">
    <source>
        <dbReference type="SAM" id="MobiDB-lite"/>
    </source>
</evidence>
<dbReference type="PANTHER" id="PTHR48258:SF15">
    <property type="entry name" value="OS02G0543900 PROTEIN"/>
    <property type="match status" value="1"/>
</dbReference>
<dbReference type="Pfam" id="PF13960">
    <property type="entry name" value="DUF4218"/>
    <property type="match status" value="1"/>
</dbReference>
<evidence type="ECO:0000313" key="4">
    <source>
        <dbReference type="EMBL" id="CAD6339622.1"/>
    </source>
</evidence>
<dbReference type="Pfam" id="PF13952">
    <property type="entry name" value="DUF4216"/>
    <property type="match status" value="1"/>
</dbReference>
<feature type="region of interest" description="Disordered" evidence="1">
    <location>
        <begin position="150"/>
        <end position="193"/>
    </location>
</feature>
<evidence type="ECO:0000259" key="3">
    <source>
        <dbReference type="Pfam" id="PF13960"/>
    </source>
</evidence>
<gene>
    <name evidence="4" type="ORF">NCGR_LOCUS63720</name>
</gene>
<proteinExistence type="predicted"/>
<evidence type="ECO:0000313" key="5">
    <source>
        <dbReference type="Proteomes" id="UP000604825"/>
    </source>
</evidence>
<dbReference type="AlphaFoldDB" id="A0A811SDU3"/>
<dbReference type="EMBL" id="CAJGYO010000019">
    <property type="protein sequence ID" value="CAD6339622.1"/>
    <property type="molecule type" value="Genomic_DNA"/>
</dbReference>
<keyword evidence="5" id="KW-1185">Reference proteome</keyword>
<accession>A0A811SDU3</accession>
<dbReference type="InterPro" id="IPR025452">
    <property type="entry name" value="DUF4218"/>
</dbReference>
<evidence type="ECO:0000259" key="2">
    <source>
        <dbReference type="Pfam" id="PF13952"/>
    </source>
</evidence>
<protein>
    <recommendedName>
        <fullName evidence="6">Transposase</fullName>
    </recommendedName>
</protein>
<dbReference type="InterPro" id="IPR025312">
    <property type="entry name" value="DUF4216"/>
</dbReference>
<dbReference type="Proteomes" id="UP000604825">
    <property type="component" value="Unassembled WGS sequence"/>
</dbReference>
<dbReference type="PANTHER" id="PTHR48258">
    <property type="entry name" value="DUF4218 DOMAIN-CONTAINING PROTEIN-RELATED"/>
    <property type="match status" value="1"/>
</dbReference>
<evidence type="ECO:0008006" key="6">
    <source>
        <dbReference type="Google" id="ProtNLM"/>
    </source>
</evidence>
<comment type="caution">
    <text evidence="4">The sequence shown here is derived from an EMBL/GenBank/DDBJ whole genome shotgun (WGS) entry which is preliminary data.</text>
</comment>
<sequence>MYESPQFAFVDVPTDTTNLPTSGVSRAPAVQDGMQELLQAAFFRNEMFESLPSMSEGVVDVESGFADMEQTVAEDVHPADDNAKESEQNLYERYLKDAHTSLYPGCKFSKLSFLVNLYHLKCLNGWTQESFTRLLEGRVFVLGKKDLTTKNTKGNNKGKKKGKQGDESHQKSKRKRGQKKQKDGNNGKKEKKPEDWLKKRCVNMKDCTLTGLKSHDNHVLLHDILPVALRSCYPSKDVMEIVIGISNFFKKLCSKVIDTDELQTLQESIVVTLCNMEKIFLPSFFTVTVHLMVHLVEEVRLGGPVHYRWMYPMERFFVRLKALVKNRAQPEGSIAEGYCMEECMTFCSRFLDGDTRFNRPARNPEPSGNMKDMYMFESAGEPIGKATVSHFDSQLLIQAHRYVLRHCDELEEFRKFHTLSREAARSTQNSVVNIAEDGVNYYGRLTDIIELTYTDYKVVLFKCDWYDVHHRAGLRNDEFGLPLVNFSKKIHTGEKLEHDPCVFSSQVEQVFYVEHPKAEGWNSVVRFKPRDTFDMGDDELPPDEAN</sequence>
<feature type="domain" description="DUF4218" evidence="3">
    <location>
        <begin position="252"/>
        <end position="363"/>
    </location>
</feature>
<organism evidence="4 5">
    <name type="scientific">Miscanthus lutarioriparius</name>
    <dbReference type="NCBI Taxonomy" id="422564"/>
    <lineage>
        <taxon>Eukaryota</taxon>
        <taxon>Viridiplantae</taxon>
        <taxon>Streptophyta</taxon>
        <taxon>Embryophyta</taxon>
        <taxon>Tracheophyta</taxon>
        <taxon>Spermatophyta</taxon>
        <taxon>Magnoliopsida</taxon>
        <taxon>Liliopsida</taxon>
        <taxon>Poales</taxon>
        <taxon>Poaceae</taxon>
        <taxon>PACMAD clade</taxon>
        <taxon>Panicoideae</taxon>
        <taxon>Andropogonodae</taxon>
        <taxon>Andropogoneae</taxon>
        <taxon>Saccharinae</taxon>
        <taxon>Miscanthus</taxon>
    </lineage>
</organism>